<dbReference type="KEGG" id="suls:Sdiek1_0055"/>
<accession>A0A1Y0HIZ9</accession>
<dbReference type="Proteomes" id="UP000196005">
    <property type="component" value="Chromosome"/>
</dbReference>
<keyword evidence="2" id="KW-1185">Reference proteome</keyword>
<dbReference type="AlphaFoldDB" id="A0A1Y0HIZ9"/>
<dbReference type="RefSeq" id="WP_087437368.1">
    <property type="nucleotide sequence ID" value="NZ_CP021416.1"/>
</dbReference>
<evidence type="ECO:0000313" key="1">
    <source>
        <dbReference type="EMBL" id="ARU47243.1"/>
    </source>
</evidence>
<organism evidence="1 2">
    <name type="scientific">Sulfurospirillum diekertiae</name>
    <dbReference type="NCBI Taxonomy" id="1854492"/>
    <lineage>
        <taxon>Bacteria</taxon>
        <taxon>Pseudomonadati</taxon>
        <taxon>Campylobacterota</taxon>
        <taxon>Epsilonproteobacteria</taxon>
        <taxon>Campylobacterales</taxon>
        <taxon>Sulfurospirillaceae</taxon>
        <taxon>Sulfurospirillum</taxon>
    </lineage>
</organism>
<reference evidence="2" key="1">
    <citation type="submission" date="2017-05" db="EMBL/GenBank/DDBJ databases">
        <title>Dechlorination kinetics govern the competition between two new strains of the genus Sulfurospirillum.</title>
        <authorList>
            <person name="Buttet G.F."/>
            <person name="Murray A.M."/>
            <person name="Goris T."/>
            <person name="Burion M."/>
            <person name="Lin B."/>
            <person name="Rolle M."/>
            <person name="Maillard J."/>
        </authorList>
    </citation>
    <scope>NUCLEOTIDE SEQUENCE [LARGE SCALE GENOMIC DNA]</scope>
    <source>
        <strain evidence="2">SL2-1</strain>
    </source>
</reference>
<name>A0A1Y0HIZ9_9BACT</name>
<sequence>MLLPEQELSWLQDRAIDLMEEYKDLDEFYIDDERAYMERKAYLDEKKENLKGLFDSYYKRIERAKAYKEEYAARNSSPN</sequence>
<gene>
    <name evidence="1" type="ORF">Sdiek1_0055</name>
</gene>
<protein>
    <submittedName>
        <fullName evidence="1">Uncharacterized protein</fullName>
    </submittedName>
</protein>
<evidence type="ECO:0000313" key="2">
    <source>
        <dbReference type="Proteomes" id="UP000196005"/>
    </source>
</evidence>
<proteinExistence type="predicted"/>
<dbReference type="EMBL" id="CP021416">
    <property type="protein sequence ID" value="ARU47243.1"/>
    <property type="molecule type" value="Genomic_DNA"/>
</dbReference>